<dbReference type="SUPFAM" id="SSF81321">
    <property type="entry name" value="Family A G protein-coupled receptor-like"/>
    <property type="match status" value="1"/>
</dbReference>
<accession>A0AAV3ASP7</accession>
<sequence>MDNLTRFEEFYILAFSSYSEERHLIFVAFLLLYLIGVVWNVIIIFVIYFDSHLHSPMYLFLANLSIVDICYPTVTLPKLMDILLTKRNKIIIITCLTQTFFFIIMGGTEIFLLSCMAYDRYIAICSPLHYQLVLNRKKCTLLLSLSWGSGLVNAIFMTLLASKLEFCNTNKINQFLCDVKALSTISCTDVGFQVMIFSEALLYGLFPFLFSLLSYVKIIKIIISIKSSEGRKKAFSTCTSHLLVVILYYVTILCMYMRPPAENSDAMDHFFSVLYSSVTPMLNPLIYSLRNKDVKRAIFKLVTMKNVKVIQ</sequence>
<evidence type="ECO:0000256" key="3">
    <source>
        <dbReference type="ARBA" id="ARBA00022692"/>
    </source>
</evidence>
<dbReference type="InterPro" id="IPR000725">
    <property type="entry name" value="Olfact_rcpt"/>
</dbReference>
<dbReference type="CDD" id="cd13954">
    <property type="entry name" value="7tmA_OR"/>
    <property type="match status" value="1"/>
</dbReference>
<comment type="subcellular location">
    <subcellularLocation>
        <location evidence="1 11">Cell membrane</location>
        <topology evidence="1 11">Multi-pass membrane protein</topology>
    </subcellularLocation>
</comment>
<feature type="transmembrane region" description="Helical" evidence="11">
    <location>
        <begin position="24"/>
        <end position="49"/>
    </location>
</feature>
<feature type="transmembrane region" description="Helical" evidence="11">
    <location>
        <begin position="270"/>
        <end position="289"/>
    </location>
</feature>
<evidence type="ECO:0000259" key="12">
    <source>
        <dbReference type="PROSITE" id="PS50262"/>
    </source>
</evidence>
<evidence type="ECO:0000256" key="1">
    <source>
        <dbReference type="ARBA" id="ARBA00004651"/>
    </source>
</evidence>
<name>A0AAV3ASP7_PYXAD</name>
<evidence type="ECO:0000256" key="2">
    <source>
        <dbReference type="ARBA" id="ARBA00022475"/>
    </source>
</evidence>
<keyword evidence="9 10" id="KW-0807">Transducer</keyword>
<feature type="transmembrane region" description="Helical" evidence="11">
    <location>
        <begin position="235"/>
        <end position="258"/>
    </location>
</feature>
<dbReference type="PRINTS" id="PR00237">
    <property type="entry name" value="GPCRRHODOPSN"/>
</dbReference>
<evidence type="ECO:0000256" key="4">
    <source>
        <dbReference type="ARBA" id="ARBA00022725"/>
    </source>
</evidence>
<evidence type="ECO:0000256" key="5">
    <source>
        <dbReference type="ARBA" id="ARBA00022989"/>
    </source>
</evidence>
<gene>
    <name evidence="13" type="ORF">GDO54_006221</name>
</gene>
<keyword evidence="3 10" id="KW-0812">Transmembrane</keyword>
<feature type="transmembrane region" description="Helical" evidence="11">
    <location>
        <begin position="56"/>
        <end position="74"/>
    </location>
</feature>
<dbReference type="PRINTS" id="PR00245">
    <property type="entry name" value="OLFACTORYR"/>
</dbReference>
<evidence type="ECO:0000256" key="9">
    <source>
        <dbReference type="ARBA" id="ARBA00023224"/>
    </source>
</evidence>
<dbReference type="EMBL" id="DYDO01000002">
    <property type="protein sequence ID" value="DBA30208.1"/>
    <property type="molecule type" value="Genomic_DNA"/>
</dbReference>
<keyword evidence="11" id="KW-0716">Sensory transduction</keyword>
<evidence type="ECO:0000256" key="8">
    <source>
        <dbReference type="ARBA" id="ARBA00023170"/>
    </source>
</evidence>
<feature type="transmembrane region" description="Helical" evidence="11">
    <location>
        <begin position="90"/>
        <end position="118"/>
    </location>
</feature>
<dbReference type="FunFam" id="1.20.1070.10:FF:000015">
    <property type="entry name" value="Olfactory receptor"/>
    <property type="match status" value="1"/>
</dbReference>
<feature type="transmembrane region" description="Helical" evidence="11">
    <location>
        <begin position="200"/>
        <end position="223"/>
    </location>
</feature>
<dbReference type="InterPro" id="IPR050516">
    <property type="entry name" value="Olfactory_GPCR"/>
</dbReference>
<keyword evidence="5 11" id="KW-1133">Transmembrane helix</keyword>
<dbReference type="InterPro" id="IPR017452">
    <property type="entry name" value="GPCR_Rhodpsn_7TM"/>
</dbReference>
<dbReference type="Gene3D" id="1.20.1070.10">
    <property type="entry name" value="Rhodopsin 7-helix transmembrane proteins"/>
    <property type="match status" value="1"/>
</dbReference>
<keyword evidence="2 11" id="KW-1003">Cell membrane</keyword>
<organism evidence="13 14">
    <name type="scientific">Pyxicephalus adspersus</name>
    <name type="common">African bullfrog</name>
    <dbReference type="NCBI Taxonomy" id="30357"/>
    <lineage>
        <taxon>Eukaryota</taxon>
        <taxon>Metazoa</taxon>
        <taxon>Chordata</taxon>
        <taxon>Craniata</taxon>
        <taxon>Vertebrata</taxon>
        <taxon>Euteleostomi</taxon>
        <taxon>Amphibia</taxon>
        <taxon>Batrachia</taxon>
        <taxon>Anura</taxon>
        <taxon>Neobatrachia</taxon>
        <taxon>Ranoidea</taxon>
        <taxon>Pyxicephalidae</taxon>
        <taxon>Pyxicephalinae</taxon>
        <taxon>Pyxicephalus</taxon>
    </lineage>
</organism>
<evidence type="ECO:0000313" key="14">
    <source>
        <dbReference type="Proteomes" id="UP001181693"/>
    </source>
</evidence>
<evidence type="ECO:0000256" key="6">
    <source>
        <dbReference type="ARBA" id="ARBA00023040"/>
    </source>
</evidence>
<feature type="transmembrane region" description="Helical" evidence="11">
    <location>
        <begin position="139"/>
        <end position="161"/>
    </location>
</feature>
<dbReference type="Proteomes" id="UP001181693">
    <property type="component" value="Unassembled WGS sequence"/>
</dbReference>
<dbReference type="GO" id="GO:0004930">
    <property type="term" value="F:G protein-coupled receptor activity"/>
    <property type="evidence" value="ECO:0007669"/>
    <property type="project" value="UniProtKB-KW"/>
</dbReference>
<evidence type="ECO:0000256" key="7">
    <source>
        <dbReference type="ARBA" id="ARBA00023136"/>
    </source>
</evidence>
<dbReference type="GO" id="GO:0005886">
    <property type="term" value="C:plasma membrane"/>
    <property type="evidence" value="ECO:0007669"/>
    <property type="project" value="UniProtKB-SubCell"/>
</dbReference>
<evidence type="ECO:0000256" key="10">
    <source>
        <dbReference type="RuleBase" id="RU000688"/>
    </source>
</evidence>
<dbReference type="PROSITE" id="PS00237">
    <property type="entry name" value="G_PROTEIN_RECEP_F1_1"/>
    <property type="match status" value="1"/>
</dbReference>
<keyword evidence="14" id="KW-1185">Reference proteome</keyword>
<dbReference type="GO" id="GO:0004984">
    <property type="term" value="F:olfactory receptor activity"/>
    <property type="evidence" value="ECO:0007669"/>
    <property type="project" value="InterPro"/>
</dbReference>
<feature type="domain" description="G-protein coupled receptors family 1 profile" evidence="12">
    <location>
        <begin position="39"/>
        <end position="287"/>
    </location>
</feature>
<reference evidence="13" key="1">
    <citation type="thesis" date="2020" institute="ProQuest LLC" country="789 East Eisenhower Parkway, Ann Arbor, MI, USA">
        <title>Comparative Genomics and Chromosome Evolution.</title>
        <authorList>
            <person name="Mudd A.B."/>
        </authorList>
    </citation>
    <scope>NUCLEOTIDE SEQUENCE</scope>
    <source>
        <strain evidence="13">1538</strain>
        <tissue evidence="13">Blood</tissue>
    </source>
</reference>
<protein>
    <recommendedName>
        <fullName evidence="11">Olfactory receptor</fullName>
    </recommendedName>
</protein>
<keyword evidence="8 10" id="KW-0675">Receptor</keyword>
<keyword evidence="4 11" id="KW-0552">Olfaction</keyword>
<evidence type="ECO:0000313" key="13">
    <source>
        <dbReference type="EMBL" id="DBA30208.1"/>
    </source>
</evidence>
<dbReference type="PROSITE" id="PS50262">
    <property type="entry name" value="G_PROTEIN_RECEP_F1_2"/>
    <property type="match status" value="1"/>
</dbReference>
<keyword evidence="6 10" id="KW-0297">G-protein coupled receptor</keyword>
<proteinExistence type="inferred from homology"/>
<comment type="similarity">
    <text evidence="10">Belongs to the G-protein coupled receptor 1 family.</text>
</comment>
<dbReference type="AlphaFoldDB" id="A0AAV3ASP7"/>
<evidence type="ECO:0000256" key="11">
    <source>
        <dbReference type="RuleBase" id="RU363047"/>
    </source>
</evidence>
<dbReference type="PANTHER" id="PTHR26452">
    <property type="entry name" value="OLFACTORY RECEPTOR"/>
    <property type="match status" value="1"/>
</dbReference>
<dbReference type="Pfam" id="PF13853">
    <property type="entry name" value="7tm_4"/>
    <property type="match status" value="1"/>
</dbReference>
<dbReference type="InterPro" id="IPR000276">
    <property type="entry name" value="GPCR_Rhodpsn"/>
</dbReference>
<keyword evidence="7 11" id="KW-0472">Membrane</keyword>
<comment type="caution">
    <text evidence="13">The sequence shown here is derived from an EMBL/GenBank/DDBJ whole genome shotgun (WGS) entry which is preliminary data.</text>
</comment>